<sequence length="88" mass="9802">MENLVESSPLASVKKAVASRIKIEMLLTSFVRILSKIKGGLLLPDHAGTQDADFLKMMTEVLIAEEKTTRQDDMVRCNLSDFPLYDSS</sequence>
<evidence type="ECO:0000313" key="1">
    <source>
        <dbReference type="EMBL" id="GBN20324.1"/>
    </source>
</evidence>
<comment type="caution">
    <text evidence="1">The sequence shown here is derived from an EMBL/GenBank/DDBJ whole genome shotgun (WGS) entry which is preliminary data.</text>
</comment>
<dbReference type="Proteomes" id="UP000499080">
    <property type="component" value="Unassembled WGS sequence"/>
</dbReference>
<reference evidence="1 2" key="1">
    <citation type="journal article" date="2019" name="Sci. Rep.">
        <title>Orb-weaving spider Araneus ventricosus genome elucidates the spidroin gene catalogue.</title>
        <authorList>
            <person name="Kono N."/>
            <person name="Nakamura H."/>
            <person name="Ohtoshi R."/>
            <person name="Moran D.A.P."/>
            <person name="Shinohara A."/>
            <person name="Yoshida Y."/>
            <person name="Fujiwara M."/>
            <person name="Mori M."/>
            <person name="Tomita M."/>
            <person name="Arakawa K."/>
        </authorList>
    </citation>
    <scope>NUCLEOTIDE SEQUENCE [LARGE SCALE GENOMIC DNA]</scope>
</reference>
<proteinExistence type="predicted"/>
<protein>
    <submittedName>
        <fullName evidence="1">Uncharacterized protein</fullName>
    </submittedName>
</protein>
<organism evidence="1 2">
    <name type="scientific">Araneus ventricosus</name>
    <name type="common">Orbweaver spider</name>
    <name type="synonym">Epeira ventricosa</name>
    <dbReference type="NCBI Taxonomy" id="182803"/>
    <lineage>
        <taxon>Eukaryota</taxon>
        <taxon>Metazoa</taxon>
        <taxon>Ecdysozoa</taxon>
        <taxon>Arthropoda</taxon>
        <taxon>Chelicerata</taxon>
        <taxon>Arachnida</taxon>
        <taxon>Araneae</taxon>
        <taxon>Araneomorphae</taxon>
        <taxon>Entelegynae</taxon>
        <taxon>Araneoidea</taxon>
        <taxon>Araneidae</taxon>
        <taxon>Araneus</taxon>
    </lineage>
</organism>
<keyword evidence="2" id="KW-1185">Reference proteome</keyword>
<dbReference type="AlphaFoldDB" id="A0A4Y2M160"/>
<accession>A0A4Y2M160</accession>
<dbReference type="EMBL" id="BGPR01006599">
    <property type="protein sequence ID" value="GBN20324.1"/>
    <property type="molecule type" value="Genomic_DNA"/>
</dbReference>
<evidence type="ECO:0000313" key="2">
    <source>
        <dbReference type="Proteomes" id="UP000499080"/>
    </source>
</evidence>
<gene>
    <name evidence="1" type="ORF">AVEN_176584_1</name>
</gene>
<name>A0A4Y2M160_ARAVE</name>